<dbReference type="EMBL" id="CM042015">
    <property type="protein sequence ID" value="KAI3708960.1"/>
    <property type="molecule type" value="Genomic_DNA"/>
</dbReference>
<evidence type="ECO:0000313" key="1">
    <source>
        <dbReference type="EMBL" id="KAI3708960.1"/>
    </source>
</evidence>
<name>A0ACB9AH44_CICIN</name>
<sequence length="513" mass="58362">MTDTTSLLSNDDCSDSSWIYVDKASISNSDILLSDSIYSISTRGYFDVLANCGTRSSSGSGTSVEQTSVRDVLEVVDIKGESPSHEQDGWQMVVKKESRSQKLDYPSKKQFLREDDYQKFRENAKQYWKTANDYSEKAKISRASRNWKDAKYFENQEKMYREKAHQANETASEAIFDSRNKKFENSIAIKLHGQDDKEGMQILKRHLVFAVYIRSLRHLQVIIEPSELKLKQSVVDLLKEENIKCEEENTGSLLITFDGKKRELLFTKSEHEDCEGIQECNAVEKVQAWEAMPDLSEPRSEDVMTIGHFGTSYVASSSNNDPQEGHMPFMGGNRSYASVVANHGSHPPTGRETSSEQTNRDTSEAFYAQEKGPRDELQMELDNPKNVVKNELHRQKIDHHSPKKQHVPGEDCQNQNITASQDSAKILMEKTKMSEKKAQQADESTSQDIFDSRNLEINNWMEIDLHGQHVEEGMKMLQHHLILGVYRRSLWQLRVITGYGSSGTGPSVLRKAG</sequence>
<protein>
    <submittedName>
        <fullName evidence="1">Uncharacterized protein</fullName>
    </submittedName>
</protein>
<gene>
    <name evidence="1" type="ORF">L2E82_38586</name>
</gene>
<accession>A0ACB9AH44</accession>
<reference evidence="2" key="1">
    <citation type="journal article" date="2022" name="Mol. Ecol. Resour.">
        <title>The genomes of chicory, endive, great burdock and yacon provide insights into Asteraceae palaeo-polyploidization history and plant inulin production.</title>
        <authorList>
            <person name="Fan W."/>
            <person name="Wang S."/>
            <person name="Wang H."/>
            <person name="Wang A."/>
            <person name="Jiang F."/>
            <person name="Liu H."/>
            <person name="Zhao H."/>
            <person name="Xu D."/>
            <person name="Zhang Y."/>
        </authorList>
    </citation>
    <scope>NUCLEOTIDE SEQUENCE [LARGE SCALE GENOMIC DNA]</scope>
    <source>
        <strain evidence="2">cv. Punajuju</strain>
    </source>
</reference>
<proteinExistence type="predicted"/>
<reference evidence="1 2" key="2">
    <citation type="journal article" date="2022" name="Mol. Ecol. Resour.">
        <title>The genomes of chicory, endive, great burdock and yacon provide insights into Asteraceae paleo-polyploidization history and plant inulin production.</title>
        <authorList>
            <person name="Fan W."/>
            <person name="Wang S."/>
            <person name="Wang H."/>
            <person name="Wang A."/>
            <person name="Jiang F."/>
            <person name="Liu H."/>
            <person name="Zhao H."/>
            <person name="Xu D."/>
            <person name="Zhang Y."/>
        </authorList>
    </citation>
    <scope>NUCLEOTIDE SEQUENCE [LARGE SCALE GENOMIC DNA]</scope>
    <source>
        <strain evidence="2">cv. Punajuju</strain>
        <tissue evidence="1">Leaves</tissue>
    </source>
</reference>
<evidence type="ECO:0000313" key="2">
    <source>
        <dbReference type="Proteomes" id="UP001055811"/>
    </source>
</evidence>
<dbReference type="Proteomes" id="UP001055811">
    <property type="component" value="Linkage Group LG07"/>
</dbReference>
<organism evidence="1 2">
    <name type="scientific">Cichorium intybus</name>
    <name type="common">Chicory</name>
    <dbReference type="NCBI Taxonomy" id="13427"/>
    <lineage>
        <taxon>Eukaryota</taxon>
        <taxon>Viridiplantae</taxon>
        <taxon>Streptophyta</taxon>
        <taxon>Embryophyta</taxon>
        <taxon>Tracheophyta</taxon>
        <taxon>Spermatophyta</taxon>
        <taxon>Magnoliopsida</taxon>
        <taxon>eudicotyledons</taxon>
        <taxon>Gunneridae</taxon>
        <taxon>Pentapetalae</taxon>
        <taxon>asterids</taxon>
        <taxon>campanulids</taxon>
        <taxon>Asterales</taxon>
        <taxon>Asteraceae</taxon>
        <taxon>Cichorioideae</taxon>
        <taxon>Cichorieae</taxon>
        <taxon>Cichoriinae</taxon>
        <taxon>Cichorium</taxon>
    </lineage>
</organism>
<keyword evidence="2" id="KW-1185">Reference proteome</keyword>
<comment type="caution">
    <text evidence="1">The sequence shown here is derived from an EMBL/GenBank/DDBJ whole genome shotgun (WGS) entry which is preliminary data.</text>
</comment>